<comment type="caution">
    <text evidence="3">The sequence shown here is derived from an EMBL/GenBank/DDBJ whole genome shotgun (WGS) entry which is preliminary data.</text>
</comment>
<proteinExistence type="predicted"/>
<accession>A0A317X085</accession>
<keyword evidence="4" id="KW-1185">Reference proteome</keyword>
<evidence type="ECO:0000259" key="2">
    <source>
        <dbReference type="Pfam" id="PF09994"/>
    </source>
</evidence>
<dbReference type="RefSeq" id="XP_025468766.1">
    <property type="nucleotide sequence ID" value="XM_025606345.1"/>
</dbReference>
<dbReference type="AlphaFoldDB" id="A0A317X085"/>
<dbReference type="PANTHER" id="PTHR33840:SF16">
    <property type="entry name" value="DUF2235 DOMAIN-CONTAINING PROTEIN"/>
    <property type="match status" value="1"/>
</dbReference>
<dbReference type="SUPFAM" id="SSF53474">
    <property type="entry name" value="alpha/beta-Hydrolases"/>
    <property type="match status" value="1"/>
</dbReference>
<protein>
    <recommendedName>
        <fullName evidence="2">T6SS Phospholipase effector Tle1-like catalytic domain-containing protein</fullName>
    </recommendedName>
</protein>
<dbReference type="PANTHER" id="PTHR33840">
    <property type="match status" value="1"/>
</dbReference>
<evidence type="ECO:0000313" key="3">
    <source>
        <dbReference type="EMBL" id="PWY90388.1"/>
    </source>
</evidence>
<dbReference type="Proteomes" id="UP000246702">
    <property type="component" value="Unassembled WGS sequence"/>
</dbReference>
<feature type="domain" description="T6SS Phospholipase effector Tle1-like catalytic" evidence="2">
    <location>
        <begin position="14"/>
        <end position="319"/>
    </location>
</feature>
<organism evidence="3 4">
    <name type="scientific">Aspergillus sclerotioniger CBS 115572</name>
    <dbReference type="NCBI Taxonomy" id="1450535"/>
    <lineage>
        <taxon>Eukaryota</taxon>
        <taxon>Fungi</taxon>
        <taxon>Dikarya</taxon>
        <taxon>Ascomycota</taxon>
        <taxon>Pezizomycotina</taxon>
        <taxon>Eurotiomycetes</taxon>
        <taxon>Eurotiomycetidae</taxon>
        <taxon>Eurotiales</taxon>
        <taxon>Aspergillaceae</taxon>
        <taxon>Aspergillus</taxon>
        <taxon>Aspergillus subgen. Circumdati</taxon>
    </lineage>
</organism>
<dbReference type="InterPro" id="IPR029058">
    <property type="entry name" value="AB_hydrolase_fold"/>
</dbReference>
<evidence type="ECO:0000256" key="1">
    <source>
        <dbReference type="SAM" id="MobiDB-lite"/>
    </source>
</evidence>
<dbReference type="Pfam" id="PF09994">
    <property type="entry name" value="T6SS_Tle1-like_cat"/>
    <property type="match status" value="1"/>
</dbReference>
<dbReference type="GeneID" id="37108488"/>
<name>A0A317X085_9EURO</name>
<dbReference type="InterPro" id="IPR018712">
    <property type="entry name" value="Tle1-like_cat"/>
</dbReference>
<gene>
    <name evidence="3" type="ORF">BO94DRAFT_23803</name>
</gene>
<dbReference type="EMBL" id="MSFK01000010">
    <property type="protein sequence ID" value="PWY90388.1"/>
    <property type="molecule type" value="Genomic_DNA"/>
</dbReference>
<feature type="region of interest" description="Disordered" evidence="1">
    <location>
        <begin position="406"/>
        <end position="426"/>
    </location>
</feature>
<evidence type="ECO:0000313" key="4">
    <source>
        <dbReference type="Proteomes" id="UP000246702"/>
    </source>
</evidence>
<dbReference type="OrthoDB" id="3057168at2759"/>
<reference evidence="3 4" key="1">
    <citation type="submission" date="2016-12" db="EMBL/GenBank/DDBJ databases">
        <title>The genomes of Aspergillus section Nigri reveals drivers in fungal speciation.</title>
        <authorList>
            <consortium name="DOE Joint Genome Institute"/>
            <person name="Vesth T.C."/>
            <person name="Nybo J."/>
            <person name="Theobald S."/>
            <person name="Brandl J."/>
            <person name="Frisvad J.C."/>
            <person name="Nielsen K.F."/>
            <person name="Lyhne E.K."/>
            <person name="Kogle M.E."/>
            <person name="Kuo A."/>
            <person name="Riley R."/>
            <person name="Clum A."/>
            <person name="Nolan M."/>
            <person name="Lipzen A."/>
            <person name="Salamov A."/>
            <person name="Henrissat B."/>
            <person name="Wiebenga A."/>
            <person name="De Vries R.P."/>
            <person name="Grigoriev I.V."/>
            <person name="Mortensen U.H."/>
            <person name="Andersen M.R."/>
            <person name="Baker S.E."/>
        </authorList>
    </citation>
    <scope>NUCLEOTIDE SEQUENCE [LARGE SCALE GENOMIC DNA]</scope>
    <source>
        <strain evidence="3 4">CBS 115572</strain>
    </source>
</reference>
<dbReference type="STRING" id="1450535.A0A317X085"/>
<sequence>MNDLTGPEIKRPPRRLVLCCDGSWQSSNHGEKNIASNIAKLSRAIGNYGVSPDGEIIQQIVYYDAGVGTGTSATSTTGKVMAGIQKRWEGGFGRGLEENVCEGYNFIVNNWLPGDEIYIFGFSRGAYTARALAGMICNMGICFPDMMDDWWAMYEWYKTRKEVKEEEKPMPPTNEWKGTFHAITTSGAYAQPKVEFKDHFWKNVPIEVVGVFDTVGALGLPNNNWVDFSDYNESEYGFHDTNVHPQIKYAFHALALDEHRKAFEPTLWHLPKENDKTKLFQCWFPGYHINVGGGSDHTAQHYGDLESMASLSLAWMIDQVRRWTSLEFEDYALKRLYHNYVSTIFDLSRRSFKQGDSHHHYNFGPTDKESAIGVADPENPTAYGGWGMGYRPDSLEGLMKMAGSEVRTPGQYKSKKKDDSPAARLTTGKLTTNEYIHPVVAYAMSQAYQDANGKTVLKYEPSALSGFERVKDPVDPYRPNDVYIGIFWRKEVDADEPGPTSYAKKGWDYAKSFIWTPEPTEKKFIYIREMPLWWDGRDNYMNERDYMRADWLAFKAPRLGFDESVEKDVAAYLETIQNSDDLTGREKKLLEFLQEAADKLYSSIWKEKSLTYSLRGRPSPGLEQEKSELMRQTGARTRQFMGDLDEGKI</sequence>